<evidence type="ECO:0000256" key="1">
    <source>
        <dbReference type="SAM" id="SignalP"/>
    </source>
</evidence>
<organism evidence="2 3">
    <name type="scientific">Pinibacter soli</name>
    <dbReference type="NCBI Taxonomy" id="3044211"/>
    <lineage>
        <taxon>Bacteria</taxon>
        <taxon>Pseudomonadati</taxon>
        <taxon>Bacteroidota</taxon>
        <taxon>Chitinophagia</taxon>
        <taxon>Chitinophagales</taxon>
        <taxon>Chitinophagaceae</taxon>
        <taxon>Pinibacter</taxon>
    </lineage>
</organism>
<comment type="caution">
    <text evidence="2">The sequence shown here is derived from an EMBL/GenBank/DDBJ whole genome shotgun (WGS) entry which is preliminary data.</text>
</comment>
<dbReference type="Proteomes" id="UP001226434">
    <property type="component" value="Unassembled WGS sequence"/>
</dbReference>
<dbReference type="EMBL" id="JASBRG010000007">
    <property type="protein sequence ID" value="MDI3322526.1"/>
    <property type="molecule type" value="Genomic_DNA"/>
</dbReference>
<accession>A0ABT6RIX3</accession>
<name>A0ABT6RIX3_9BACT</name>
<proteinExistence type="predicted"/>
<evidence type="ECO:0000313" key="2">
    <source>
        <dbReference type="EMBL" id="MDI3322526.1"/>
    </source>
</evidence>
<feature type="chain" id="PRO_5047020322" description="Transglutaminase domain-containing protein" evidence="1">
    <location>
        <begin position="22"/>
        <end position="511"/>
    </location>
</feature>
<sequence length="511" mass="58404">MKMSLRLMVACFVCIALKTHAQERAYSPSILSALKKTKNRKELEKALQYFYKNGDKQKISAIEFLISNIAVHSSNDFYWEDYKGNRVPINEINYAKYIDYLNAVDSIKKVVIGLHPESVVYNDADTITASYLIDEVNTSFDKWKQSPLSLSFPDYCEYLLPYRTSVEPLQNWRRRYESKFSSVGAVATEKGINTKSLTDIKNIITSYIAPLPGKNLKNDPQYILGPINILLRTHDEGDCQNMAAYRTYILRSQGIPATVDIVPFWGTSTGSHYSTVTMESGKERIAAETGMLTSKDLIREPAKVLRTTFSSQKNTIASLTDEKNIPPGVLRNANYLDVTKEYWSVQDVQIPLFFRKVSAPSYVFACVLNGLEWRPVWWSRTANNRAVFTNMSKGVVYLPMYYVANKLQPAGNPIAVGSNSSNLLSPDTLHRRIVQIKQQDSYLIFRPGKKYTMFYWNNRWTPINTQIPNAQTKELVFENVPKNALLLLVPEYSKGLERPFIITNEGERVWF</sequence>
<protein>
    <recommendedName>
        <fullName evidence="4">Transglutaminase domain-containing protein</fullName>
    </recommendedName>
</protein>
<dbReference type="PANTHER" id="PTHR35532">
    <property type="entry name" value="SIMILAR TO POLYHYDROXYALKANOATE DEPOLYMERASE"/>
    <property type="match status" value="1"/>
</dbReference>
<evidence type="ECO:0008006" key="4">
    <source>
        <dbReference type="Google" id="ProtNLM"/>
    </source>
</evidence>
<dbReference type="RefSeq" id="WP_282336647.1">
    <property type="nucleotide sequence ID" value="NZ_JASBRG010000007.1"/>
</dbReference>
<gene>
    <name evidence="2" type="ORF">QJ048_22245</name>
</gene>
<feature type="signal peptide" evidence="1">
    <location>
        <begin position="1"/>
        <end position="21"/>
    </location>
</feature>
<keyword evidence="1" id="KW-0732">Signal</keyword>
<reference evidence="2 3" key="1">
    <citation type="submission" date="2023-05" db="EMBL/GenBank/DDBJ databases">
        <title>Genome sequence of Pinibacter sp. MAH-24.</title>
        <authorList>
            <person name="Huq M.A."/>
        </authorList>
    </citation>
    <scope>NUCLEOTIDE SEQUENCE [LARGE SCALE GENOMIC DNA]</scope>
    <source>
        <strain evidence="2 3">MAH-24</strain>
    </source>
</reference>
<dbReference type="PANTHER" id="PTHR35532:SF5">
    <property type="entry name" value="CARBOHYDRATE-BINDING DOMAIN-CONTAINING PROTEIN"/>
    <property type="match status" value="1"/>
</dbReference>
<keyword evidence="3" id="KW-1185">Reference proteome</keyword>
<evidence type="ECO:0000313" key="3">
    <source>
        <dbReference type="Proteomes" id="UP001226434"/>
    </source>
</evidence>